<evidence type="ECO:0000313" key="1">
    <source>
        <dbReference type="EMBL" id="MBE6061859.1"/>
    </source>
</evidence>
<gene>
    <name evidence="1" type="ORF">E7215_17105</name>
</gene>
<protein>
    <submittedName>
        <fullName evidence="1">Uncharacterized protein</fullName>
    </submittedName>
</protein>
<dbReference type="AlphaFoldDB" id="A0A927ZLW1"/>
<dbReference type="Proteomes" id="UP000768462">
    <property type="component" value="Unassembled WGS sequence"/>
</dbReference>
<comment type="caution">
    <text evidence="1">The sequence shown here is derived from an EMBL/GenBank/DDBJ whole genome shotgun (WGS) entry which is preliminary data.</text>
</comment>
<name>A0A927ZLW1_9CLOT</name>
<sequence>MQNNWVNFDNNSFYIKRKNEVTIALQITAGIVDDRTAIATLPSGYMPLKAVTVFLVNNGNGIYYGHTLQIDASGNIRVNANVAFVPGVTYQGQLTFYAP</sequence>
<reference evidence="1" key="1">
    <citation type="submission" date="2019-04" db="EMBL/GenBank/DDBJ databases">
        <title>Evolution of Biomass-Degrading Anaerobic Consortia Revealed by Metagenomics.</title>
        <authorList>
            <person name="Peng X."/>
        </authorList>
    </citation>
    <scope>NUCLEOTIDE SEQUENCE</scope>
    <source>
        <strain evidence="1">SIG254</strain>
    </source>
</reference>
<organism evidence="1 2">
    <name type="scientific">Clostridium sulfidigenes</name>
    <dbReference type="NCBI Taxonomy" id="318464"/>
    <lineage>
        <taxon>Bacteria</taxon>
        <taxon>Bacillati</taxon>
        <taxon>Bacillota</taxon>
        <taxon>Clostridia</taxon>
        <taxon>Eubacteriales</taxon>
        <taxon>Clostridiaceae</taxon>
        <taxon>Clostridium</taxon>
    </lineage>
</organism>
<accession>A0A927ZLW1</accession>
<proteinExistence type="predicted"/>
<dbReference type="EMBL" id="SVCM01000206">
    <property type="protein sequence ID" value="MBE6061859.1"/>
    <property type="molecule type" value="Genomic_DNA"/>
</dbReference>
<evidence type="ECO:0000313" key="2">
    <source>
        <dbReference type="Proteomes" id="UP000768462"/>
    </source>
</evidence>